<dbReference type="EMBL" id="SMSI01000003">
    <property type="protein sequence ID" value="TDH35009.1"/>
    <property type="molecule type" value="Genomic_DNA"/>
</dbReference>
<evidence type="ECO:0000313" key="3">
    <source>
        <dbReference type="Proteomes" id="UP000295131"/>
    </source>
</evidence>
<accession>A0A4R5PIE6</accession>
<dbReference type="Pfam" id="PF13302">
    <property type="entry name" value="Acetyltransf_3"/>
    <property type="match status" value="1"/>
</dbReference>
<gene>
    <name evidence="2" type="ORF">E2A64_14925</name>
</gene>
<dbReference type="FunFam" id="3.40.630.30:FF:000047">
    <property type="entry name" value="Acetyltransferase, GNAT family"/>
    <property type="match status" value="1"/>
</dbReference>
<dbReference type="PANTHER" id="PTHR43441:SF2">
    <property type="entry name" value="FAMILY ACETYLTRANSFERASE, PUTATIVE (AFU_ORTHOLOGUE AFUA_7G00850)-RELATED"/>
    <property type="match status" value="1"/>
</dbReference>
<evidence type="ECO:0000313" key="2">
    <source>
        <dbReference type="EMBL" id="TDH35009.1"/>
    </source>
</evidence>
<proteinExistence type="predicted"/>
<keyword evidence="3" id="KW-1185">Reference proteome</keyword>
<name>A0A4R5PIE6_9HYPH</name>
<dbReference type="RefSeq" id="WP_133285294.1">
    <property type="nucleotide sequence ID" value="NZ_SMSI01000003.1"/>
</dbReference>
<organism evidence="2 3">
    <name type="scientific">Pseudohoeflea suaedae</name>
    <dbReference type="NCBI Taxonomy" id="877384"/>
    <lineage>
        <taxon>Bacteria</taxon>
        <taxon>Pseudomonadati</taxon>
        <taxon>Pseudomonadota</taxon>
        <taxon>Alphaproteobacteria</taxon>
        <taxon>Hyphomicrobiales</taxon>
        <taxon>Rhizobiaceae</taxon>
        <taxon>Pseudohoeflea</taxon>
    </lineage>
</organism>
<dbReference type="InterPro" id="IPR016181">
    <property type="entry name" value="Acyl_CoA_acyltransferase"/>
</dbReference>
<dbReference type="SUPFAM" id="SSF55729">
    <property type="entry name" value="Acyl-CoA N-acyltransferases (Nat)"/>
    <property type="match status" value="1"/>
</dbReference>
<sequence length="227" mass="25299">MSDLSNWQARPAPAPVALTGRYAMIEPYRCGVHLNALWDALGGSASNELLRYFPNGPYENADQMGEWIVGFQKGGAVVNVIRGRRTGNILGMASYMRPDPANGVVEVGSVAHSPLMQRSPISTEVHYLLARHVFEDLGYRRYEWKCHNENAASKRTAERLGFTFEGIFRQHLVSKGANRDTAWYSIIDGEWPSLKTAFEDWLAPANFDAEGRQIERLEAIRASQGAG</sequence>
<dbReference type="Gene3D" id="3.40.630.30">
    <property type="match status" value="1"/>
</dbReference>
<dbReference type="AlphaFoldDB" id="A0A4R5PIE6"/>
<dbReference type="GO" id="GO:1990189">
    <property type="term" value="F:protein N-terminal-serine acetyltransferase activity"/>
    <property type="evidence" value="ECO:0007669"/>
    <property type="project" value="TreeGrafter"/>
</dbReference>
<dbReference type="OrthoDB" id="5295305at2"/>
<evidence type="ECO:0000259" key="1">
    <source>
        <dbReference type="Pfam" id="PF13302"/>
    </source>
</evidence>
<dbReference type="GO" id="GO:0008999">
    <property type="term" value="F:protein-N-terminal-alanine acetyltransferase activity"/>
    <property type="evidence" value="ECO:0007669"/>
    <property type="project" value="TreeGrafter"/>
</dbReference>
<protein>
    <submittedName>
        <fullName evidence="2">N-acetyltransferase</fullName>
    </submittedName>
</protein>
<dbReference type="InterPro" id="IPR000182">
    <property type="entry name" value="GNAT_dom"/>
</dbReference>
<keyword evidence="2" id="KW-0808">Transferase</keyword>
<dbReference type="Proteomes" id="UP000295131">
    <property type="component" value="Unassembled WGS sequence"/>
</dbReference>
<feature type="domain" description="N-acetyltransferase" evidence="1">
    <location>
        <begin position="47"/>
        <end position="163"/>
    </location>
</feature>
<dbReference type="InterPro" id="IPR051908">
    <property type="entry name" value="Ribosomal_N-acetyltransferase"/>
</dbReference>
<dbReference type="PANTHER" id="PTHR43441">
    <property type="entry name" value="RIBOSOMAL-PROTEIN-SERINE ACETYLTRANSFERASE"/>
    <property type="match status" value="1"/>
</dbReference>
<reference evidence="2 3" key="1">
    <citation type="journal article" date="2013" name="Int. J. Syst. Evol. Microbiol.">
        <title>Hoeflea suaedae sp. nov., an endophytic bacterium isolated from the root of the halophyte Suaeda maritima.</title>
        <authorList>
            <person name="Chung E.J."/>
            <person name="Park J.A."/>
            <person name="Pramanik P."/>
            <person name="Bibi F."/>
            <person name="Jeon C.O."/>
            <person name="Chung Y.R."/>
        </authorList>
    </citation>
    <scope>NUCLEOTIDE SEQUENCE [LARGE SCALE GENOMIC DNA]</scope>
    <source>
        <strain evidence="2 3">YC6898</strain>
    </source>
</reference>
<comment type="caution">
    <text evidence="2">The sequence shown here is derived from an EMBL/GenBank/DDBJ whole genome shotgun (WGS) entry which is preliminary data.</text>
</comment>